<evidence type="ECO:0008006" key="3">
    <source>
        <dbReference type="Google" id="ProtNLM"/>
    </source>
</evidence>
<dbReference type="PANTHER" id="PTHR31635">
    <property type="entry name" value="REVERSE TRANSCRIPTASE DOMAIN-CONTAINING PROTEIN-RELATED"/>
    <property type="match status" value="1"/>
</dbReference>
<reference evidence="1 2" key="1">
    <citation type="submission" date="2024-09" db="EMBL/GenBank/DDBJ databases">
        <title>Chromosome-scale assembly of Riccia sorocarpa.</title>
        <authorList>
            <person name="Paukszto L."/>
        </authorList>
    </citation>
    <scope>NUCLEOTIDE SEQUENCE [LARGE SCALE GENOMIC DNA]</scope>
    <source>
        <strain evidence="1">LP-2024</strain>
        <tissue evidence="1">Aerial parts of the thallus</tissue>
    </source>
</reference>
<keyword evidence="2" id="KW-1185">Reference proteome</keyword>
<organism evidence="1 2">
    <name type="scientific">Riccia sorocarpa</name>
    <dbReference type="NCBI Taxonomy" id="122646"/>
    <lineage>
        <taxon>Eukaryota</taxon>
        <taxon>Viridiplantae</taxon>
        <taxon>Streptophyta</taxon>
        <taxon>Embryophyta</taxon>
        <taxon>Marchantiophyta</taxon>
        <taxon>Marchantiopsida</taxon>
        <taxon>Marchantiidae</taxon>
        <taxon>Marchantiales</taxon>
        <taxon>Ricciaceae</taxon>
        <taxon>Riccia</taxon>
    </lineage>
</organism>
<sequence>MRIKERDTNYALERLAEGGKFVVDYTIEGKAGAAVIIRKNWAEVERGVKGDGAVAWIKVRTEMGVVGFASIHGPRDRSKRARVWKWIKETCTEGMWVFGGDWNSVENFEDSVGDSAIQRGAEQRRWTSLMAELDLGDGWNEAAQQRGPHFTRQKLVGNRLDQARLDRVYFTRTEAWNGRRICVHHDDTVRLSDHHPAKIARLQQLLREMARGRATVPDEELRELEKDVKVLETEQRKKWRRLSKIQWMNEGDAPSRFFFAVLKARRAREEINLLIKEDGHRVEDDNQILQELHSYYSALYKQDPISIEVEALRKQVLENSKMQISRQQNERLVERPEEEEIGNVIRDLKNEKSPGIDGMTAEVLKVLWKEARQDVIDFVQSFWETEKLTWKQQTGVIKLTPKEGDRQKIKNWRPLTMLNSGYKLVSKIMANRMGVVMPSLVSNQRRAS</sequence>
<gene>
    <name evidence="1" type="ORF">R1sor_000772</name>
</gene>
<accession>A0ABD3GXA1</accession>
<comment type="caution">
    <text evidence="1">The sequence shown here is derived from an EMBL/GenBank/DDBJ whole genome shotgun (WGS) entry which is preliminary data.</text>
</comment>
<dbReference type="PANTHER" id="PTHR31635:SF196">
    <property type="entry name" value="REVERSE TRANSCRIPTASE DOMAIN-CONTAINING PROTEIN-RELATED"/>
    <property type="match status" value="1"/>
</dbReference>
<protein>
    <recommendedName>
        <fullName evidence="3">Endonuclease/exonuclease/phosphatase domain-containing protein</fullName>
    </recommendedName>
</protein>
<dbReference type="SUPFAM" id="SSF56219">
    <property type="entry name" value="DNase I-like"/>
    <property type="match status" value="1"/>
</dbReference>
<dbReference type="Proteomes" id="UP001633002">
    <property type="component" value="Unassembled WGS sequence"/>
</dbReference>
<dbReference type="AlphaFoldDB" id="A0ABD3GXA1"/>
<proteinExistence type="predicted"/>
<evidence type="ECO:0000313" key="2">
    <source>
        <dbReference type="Proteomes" id="UP001633002"/>
    </source>
</evidence>
<evidence type="ECO:0000313" key="1">
    <source>
        <dbReference type="EMBL" id="KAL3682750.1"/>
    </source>
</evidence>
<name>A0ABD3GXA1_9MARC</name>
<dbReference type="EMBL" id="JBJQOH010000006">
    <property type="protein sequence ID" value="KAL3682750.1"/>
    <property type="molecule type" value="Genomic_DNA"/>
</dbReference>
<dbReference type="Gene3D" id="3.60.10.10">
    <property type="entry name" value="Endonuclease/exonuclease/phosphatase"/>
    <property type="match status" value="1"/>
</dbReference>
<dbReference type="InterPro" id="IPR036691">
    <property type="entry name" value="Endo/exonu/phosph_ase_sf"/>
</dbReference>